<organism evidence="2 3">
    <name type="scientific">Thermoanaerobacter thermohydrosulfuricus</name>
    <name type="common">Clostridium thermohydrosulfuricum</name>
    <dbReference type="NCBI Taxonomy" id="1516"/>
    <lineage>
        <taxon>Bacteria</taxon>
        <taxon>Bacillati</taxon>
        <taxon>Bacillota</taxon>
        <taxon>Clostridia</taxon>
        <taxon>Thermoanaerobacterales</taxon>
        <taxon>Thermoanaerobacteraceae</taxon>
        <taxon>Thermoanaerobacter</taxon>
    </lineage>
</organism>
<proteinExistence type="predicted"/>
<dbReference type="RefSeq" id="WP_004401399.1">
    <property type="nucleotide sequence ID" value="NZ_FNBS01000037.1"/>
</dbReference>
<dbReference type="GO" id="GO:0032259">
    <property type="term" value="P:methylation"/>
    <property type="evidence" value="ECO:0007669"/>
    <property type="project" value="UniProtKB-KW"/>
</dbReference>
<name>A0A1I2ANJ6_THETY</name>
<dbReference type="InterPro" id="IPR029063">
    <property type="entry name" value="SAM-dependent_MTases_sf"/>
</dbReference>
<dbReference type="Gene3D" id="3.40.50.150">
    <property type="entry name" value="Vaccinia Virus protein VP39"/>
    <property type="match status" value="1"/>
</dbReference>
<dbReference type="CDD" id="cd02440">
    <property type="entry name" value="AdoMet_MTases"/>
    <property type="match status" value="1"/>
</dbReference>
<dbReference type="GO" id="GO:0008757">
    <property type="term" value="F:S-adenosylmethionine-dependent methyltransferase activity"/>
    <property type="evidence" value="ECO:0007669"/>
    <property type="project" value="InterPro"/>
</dbReference>
<keyword evidence="2" id="KW-0808">Transferase</keyword>
<dbReference type="InterPro" id="IPR013216">
    <property type="entry name" value="Methyltransf_11"/>
</dbReference>
<dbReference type="PANTHER" id="PTHR43591">
    <property type="entry name" value="METHYLTRANSFERASE"/>
    <property type="match status" value="1"/>
</dbReference>
<gene>
    <name evidence="2" type="ORF">SAMN04244560_01633</name>
</gene>
<dbReference type="Proteomes" id="UP000183404">
    <property type="component" value="Unassembled WGS sequence"/>
</dbReference>
<evidence type="ECO:0000313" key="2">
    <source>
        <dbReference type="EMBL" id="SDG01100.1"/>
    </source>
</evidence>
<dbReference type="SUPFAM" id="SSF53335">
    <property type="entry name" value="S-adenosyl-L-methionine-dependent methyltransferases"/>
    <property type="match status" value="1"/>
</dbReference>
<dbReference type="AlphaFoldDB" id="A0A1I2ANJ6"/>
<evidence type="ECO:0000313" key="3">
    <source>
        <dbReference type="Proteomes" id="UP000183404"/>
    </source>
</evidence>
<dbReference type="EMBL" id="FNBS01000037">
    <property type="protein sequence ID" value="SDG01100.1"/>
    <property type="molecule type" value="Genomic_DNA"/>
</dbReference>
<feature type="domain" description="Methyltransferase type 11" evidence="1">
    <location>
        <begin position="45"/>
        <end position="139"/>
    </location>
</feature>
<sequence length="209" mass="23562">MDKIVSYFDNIARNWDELRKCYFPDELKTKVKEGMVKDKDIIAADIGTGTGFIALELAKVSHSVIAIDVSTEMLKMAQKRAEEEGLKNLLFIKGEMQKIPLMDGSVDLVFTNMALHHVDDPLKGIQEMYRILKPGGSITIIDVEKHEFEWAKEEMCDLWLGFEPREISEWMQIAGFKNISVESSGYLARAVSKKGCKAEVGIFIAKGVK</sequence>
<protein>
    <submittedName>
        <fullName evidence="2">Ubiquinone/menaquinone biosynthesis C-methylase UbiE</fullName>
    </submittedName>
</protein>
<dbReference type="Pfam" id="PF08241">
    <property type="entry name" value="Methyltransf_11"/>
    <property type="match status" value="1"/>
</dbReference>
<evidence type="ECO:0000259" key="1">
    <source>
        <dbReference type="Pfam" id="PF08241"/>
    </source>
</evidence>
<reference evidence="2 3" key="1">
    <citation type="submission" date="2016-10" db="EMBL/GenBank/DDBJ databases">
        <authorList>
            <person name="de Groot N.N."/>
        </authorList>
    </citation>
    <scope>NUCLEOTIDE SEQUENCE [LARGE SCALE GENOMIC DNA]</scope>
    <source>
        <strain evidence="2 3">DSM 569</strain>
    </source>
</reference>
<dbReference type="PANTHER" id="PTHR43591:SF24">
    <property type="entry name" value="2-METHOXY-6-POLYPRENYL-1,4-BENZOQUINOL METHYLASE, MITOCHONDRIAL"/>
    <property type="match status" value="1"/>
</dbReference>
<keyword evidence="2" id="KW-0830">Ubiquinone</keyword>
<keyword evidence="2" id="KW-0489">Methyltransferase</keyword>
<accession>A0A1I2ANJ6</accession>